<proteinExistence type="predicted"/>
<sequence>MEYLQSRKYFTQYITFDLQRKKSTKNKQNTYNLYINPIATSLFNCEAENCFTPPEPTVFEFENDDGDNLIARGILTKGKIVIQQNLGNENRLGINVHITKDNKAQLENVSWFDGTRNDTAYIILYSLKTFNFTVTSSKIKNNCSGY</sequence>
<organism evidence="1 2">
    <name type="scientific">Paenimyroides ummariense</name>
    <dbReference type="NCBI Taxonomy" id="913024"/>
    <lineage>
        <taxon>Bacteria</taxon>
        <taxon>Pseudomonadati</taxon>
        <taxon>Bacteroidota</taxon>
        <taxon>Flavobacteriia</taxon>
        <taxon>Flavobacteriales</taxon>
        <taxon>Flavobacteriaceae</taxon>
        <taxon>Paenimyroides</taxon>
    </lineage>
</organism>
<reference evidence="2" key="1">
    <citation type="submission" date="2016-10" db="EMBL/GenBank/DDBJ databases">
        <authorList>
            <person name="Varghese N."/>
            <person name="Submissions S."/>
        </authorList>
    </citation>
    <scope>NUCLEOTIDE SEQUENCE [LARGE SCALE GENOMIC DNA]</scope>
    <source>
        <strain evidence="2">DS-12</strain>
    </source>
</reference>
<keyword evidence="2" id="KW-1185">Reference proteome</keyword>
<protein>
    <submittedName>
        <fullName evidence="1">Uncharacterized protein</fullName>
    </submittedName>
</protein>
<dbReference type="EMBL" id="FOVI01000013">
    <property type="protein sequence ID" value="SFN90475.1"/>
    <property type="molecule type" value="Genomic_DNA"/>
</dbReference>
<accession>A0A1I5CU09</accession>
<dbReference type="Proteomes" id="UP000199036">
    <property type="component" value="Unassembled WGS sequence"/>
</dbReference>
<dbReference type="STRING" id="913024.SAMN05421741_11362"/>
<name>A0A1I5CU09_9FLAO</name>
<dbReference type="AlphaFoldDB" id="A0A1I5CU09"/>
<dbReference type="OrthoDB" id="1119476at2"/>
<gene>
    <name evidence="1" type="ORF">SAMN05421741_11362</name>
</gene>
<dbReference type="RefSeq" id="WP_091523615.1">
    <property type="nucleotide sequence ID" value="NZ_FOVI01000013.1"/>
</dbReference>
<evidence type="ECO:0000313" key="2">
    <source>
        <dbReference type="Proteomes" id="UP000199036"/>
    </source>
</evidence>
<evidence type="ECO:0000313" key="1">
    <source>
        <dbReference type="EMBL" id="SFN90475.1"/>
    </source>
</evidence>